<comment type="caution">
    <text evidence="6">The sequence shown here is derived from an EMBL/GenBank/DDBJ whole genome shotgun (WGS) entry which is preliminary data.</text>
</comment>
<dbReference type="InterPro" id="IPR035437">
    <property type="entry name" value="SNase_OB-fold_sf"/>
</dbReference>
<accession>A0A0P9RH80</accession>
<dbReference type="PATRIC" id="fig|317659.3.peg.4647"/>
<keyword evidence="3" id="KW-0378">Hydrolase</keyword>
<keyword evidence="1" id="KW-0540">Nuclease</keyword>
<proteinExistence type="predicted"/>
<dbReference type="EMBL" id="LJQC01000050">
    <property type="protein sequence ID" value="KPX11146.1"/>
    <property type="molecule type" value="Genomic_DNA"/>
</dbReference>
<evidence type="ECO:0000256" key="3">
    <source>
        <dbReference type="ARBA" id="ARBA00022801"/>
    </source>
</evidence>
<feature type="domain" description="TNase-like" evidence="5">
    <location>
        <begin position="63"/>
        <end position="194"/>
    </location>
</feature>
<protein>
    <submittedName>
        <fullName evidence="6">Thermonuclease family protein</fullName>
    </submittedName>
</protein>
<dbReference type="SUPFAM" id="SSF50199">
    <property type="entry name" value="Staphylococcal nuclease"/>
    <property type="match status" value="1"/>
</dbReference>
<dbReference type="GO" id="GO:0016787">
    <property type="term" value="F:hydrolase activity"/>
    <property type="evidence" value="ECO:0007669"/>
    <property type="project" value="UniProtKB-KW"/>
</dbReference>
<dbReference type="PANTHER" id="PTHR12302:SF3">
    <property type="entry name" value="SERINE_THREONINE-PROTEIN KINASE 31"/>
    <property type="match status" value="1"/>
</dbReference>
<feature type="compositionally biased region" description="Polar residues" evidence="4">
    <location>
        <begin position="1"/>
        <end position="14"/>
    </location>
</feature>
<dbReference type="AlphaFoldDB" id="A0A0P9RH80"/>
<keyword evidence="2" id="KW-0255">Endonuclease</keyword>
<dbReference type="InterPro" id="IPR016071">
    <property type="entry name" value="Staphylococal_nuclease_OB-fold"/>
</dbReference>
<dbReference type="Gene3D" id="2.40.50.90">
    <property type="match status" value="1"/>
</dbReference>
<organism evidence="6 7">
    <name type="scientific">Pseudomonas syringae pv. coryli</name>
    <dbReference type="NCBI Taxonomy" id="317659"/>
    <lineage>
        <taxon>Bacteria</taxon>
        <taxon>Pseudomonadati</taxon>
        <taxon>Pseudomonadota</taxon>
        <taxon>Gammaproteobacteria</taxon>
        <taxon>Pseudomonadales</taxon>
        <taxon>Pseudomonadaceae</taxon>
        <taxon>Pseudomonas</taxon>
    </lineage>
</organism>
<evidence type="ECO:0000313" key="6">
    <source>
        <dbReference type="EMBL" id="KPX11146.1"/>
    </source>
</evidence>
<feature type="region of interest" description="Disordered" evidence="4">
    <location>
        <begin position="1"/>
        <end position="22"/>
    </location>
</feature>
<dbReference type="PROSITE" id="PS50830">
    <property type="entry name" value="TNASE_3"/>
    <property type="match status" value="1"/>
</dbReference>
<gene>
    <name evidence="6" type="ORF">ALO75_04975</name>
</gene>
<keyword evidence="7" id="KW-1185">Reference proteome</keyword>
<name>A0A0P9RH80_9PSED</name>
<evidence type="ECO:0000259" key="5">
    <source>
        <dbReference type="PROSITE" id="PS50830"/>
    </source>
</evidence>
<evidence type="ECO:0000313" key="7">
    <source>
        <dbReference type="Proteomes" id="UP000051335"/>
    </source>
</evidence>
<evidence type="ECO:0000256" key="2">
    <source>
        <dbReference type="ARBA" id="ARBA00022759"/>
    </source>
</evidence>
<dbReference type="Pfam" id="PF00565">
    <property type="entry name" value="SNase"/>
    <property type="match status" value="1"/>
</dbReference>
<sequence>MTLAAVSTSSNPVSVRSALPKRSKTGCPMGISRLLEKALLVGVFFMPAIWVSGAQAFCPAPASLPVAQVQRVVDGDTLKLTDGRSVRMIGLNTPETGRKGRSAEPFAEAAKKRLQTLVNESGGKVRLRIGRQGKDHYGRTLANVYDRKGANLEAQLLSEGLGYLVAVAPNVRLVACQQGAERQARQARLGVWRNSPVQSSARLSKSGFAIVSGQVRRVQRNRGGMWIELQGSLVLRIAPAHLSAFDTATLQRLEGRQVEARGWVVDRSRRGGLKKGQSRWQLSLTHPAMLDLSRR</sequence>
<dbReference type="GO" id="GO:0004519">
    <property type="term" value="F:endonuclease activity"/>
    <property type="evidence" value="ECO:0007669"/>
    <property type="project" value="UniProtKB-KW"/>
</dbReference>
<dbReference type="SMART" id="SM00318">
    <property type="entry name" value="SNc"/>
    <property type="match status" value="1"/>
</dbReference>
<dbReference type="PANTHER" id="PTHR12302">
    <property type="entry name" value="EBNA2 BINDING PROTEIN P100"/>
    <property type="match status" value="1"/>
</dbReference>
<reference evidence="6 7" key="1">
    <citation type="submission" date="2015-09" db="EMBL/GenBank/DDBJ databases">
        <title>Genome announcement of multiple Pseudomonas syringae strains.</title>
        <authorList>
            <person name="Thakur S."/>
            <person name="Wang P.W."/>
            <person name="Gong Y."/>
            <person name="Weir B.S."/>
            <person name="Guttman D.S."/>
        </authorList>
    </citation>
    <scope>NUCLEOTIDE SEQUENCE [LARGE SCALE GENOMIC DNA]</scope>
    <source>
        <strain evidence="6 7">ICMP17001</strain>
    </source>
</reference>
<evidence type="ECO:0000256" key="4">
    <source>
        <dbReference type="SAM" id="MobiDB-lite"/>
    </source>
</evidence>
<evidence type="ECO:0000256" key="1">
    <source>
        <dbReference type="ARBA" id="ARBA00022722"/>
    </source>
</evidence>
<dbReference type="Proteomes" id="UP000051335">
    <property type="component" value="Unassembled WGS sequence"/>
</dbReference>